<dbReference type="NCBIfam" id="TIGR02937">
    <property type="entry name" value="sigma70-ECF"/>
    <property type="match status" value="1"/>
</dbReference>
<accession>A0A1G2QG52</accession>
<dbReference type="PANTHER" id="PTHR43133">
    <property type="entry name" value="RNA POLYMERASE ECF-TYPE SIGMA FACTO"/>
    <property type="match status" value="1"/>
</dbReference>
<dbReference type="Pfam" id="PF04542">
    <property type="entry name" value="Sigma70_r2"/>
    <property type="match status" value="1"/>
</dbReference>
<dbReference type="GO" id="GO:0016987">
    <property type="term" value="F:sigma factor activity"/>
    <property type="evidence" value="ECO:0007669"/>
    <property type="project" value="UniProtKB-KW"/>
</dbReference>
<dbReference type="Proteomes" id="UP000176222">
    <property type="component" value="Unassembled WGS sequence"/>
</dbReference>
<dbReference type="InterPro" id="IPR013325">
    <property type="entry name" value="RNA_pol_sigma_r2"/>
</dbReference>
<comment type="similarity">
    <text evidence="1 6">Belongs to the sigma-70 factor family. ECF subfamily.</text>
</comment>
<dbReference type="PROSITE" id="PS01063">
    <property type="entry name" value="SIGMA70_ECF"/>
    <property type="match status" value="1"/>
</dbReference>
<dbReference type="InterPro" id="IPR036388">
    <property type="entry name" value="WH-like_DNA-bd_sf"/>
</dbReference>
<evidence type="ECO:0000259" key="7">
    <source>
        <dbReference type="Pfam" id="PF04542"/>
    </source>
</evidence>
<gene>
    <name evidence="9" type="ORF">A2370_00280</name>
</gene>
<reference evidence="9 10" key="1">
    <citation type="journal article" date="2016" name="Nat. Commun.">
        <title>Thousands of microbial genomes shed light on interconnected biogeochemical processes in an aquifer system.</title>
        <authorList>
            <person name="Anantharaman K."/>
            <person name="Brown C.T."/>
            <person name="Hug L.A."/>
            <person name="Sharon I."/>
            <person name="Castelle C.J."/>
            <person name="Probst A.J."/>
            <person name="Thomas B.C."/>
            <person name="Singh A."/>
            <person name="Wilkins M.J."/>
            <person name="Karaoz U."/>
            <person name="Brodie E.L."/>
            <person name="Williams K.H."/>
            <person name="Hubbard S.S."/>
            <person name="Banfield J.F."/>
        </authorList>
    </citation>
    <scope>NUCLEOTIDE SEQUENCE [LARGE SCALE GENOMIC DNA]</scope>
</reference>
<dbReference type="PANTHER" id="PTHR43133:SF52">
    <property type="entry name" value="ECF RNA POLYMERASE SIGMA FACTOR SIGL"/>
    <property type="match status" value="1"/>
</dbReference>
<dbReference type="InterPro" id="IPR014284">
    <property type="entry name" value="RNA_pol_sigma-70_dom"/>
</dbReference>
<dbReference type="EMBL" id="MHTH01000001">
    <property type="protein sequence ID" value="OHA59368.1"/>
    <property type="molecule type" value="Genomic_DNA"/>
</dbReference>
<dbReference type="SUPFAM" id="SSF88659">
    <property type="entry name" value="Sigma3 and sigma4 domains of RNA polymerase sigma factors"/>
    <property type="match status" value="1"/>
</dbReference>
<dbReference type="STRING" id="1802436.A2370_00280"/>
<evidence type="ECO:0000256" key="5">
    <source>
        <dbReference type="ARBA" id="ARBA00023163"/>
    </source>
</evidence>
<sequence length="159" mass="18748">MLTNAYLEHKKGLKTRAFFKVHNTETSEDLVQDTFMKTWIYLVKGGKIDIMKAFLYNILNNLIVDEYRKHKTVSLDALIEKGFEPNTNNPERFFDILDGKAAFLFIQRLPEKYQKVMKMKYVQDLTLKEISLLMGQSKNTIAVQLHRGLRKLKKLYNRD</sequence>
<dbReference type="GO" id="GO:0003677">
    <property type="term" value="F:DNA binding"/>
    <property type="evidence" value="ECO:0007669"/>
    <property type="project" value="UniProtKB-KW"/>
</dbReference>
<dbReference type="Pfam" id="PF08281">
    <property type="entry name" value="Sigma70_r4_2"/>
    <property type="match status" value="1"/>
</dbReference>
<evidence type="ECO:0000256" key="3">
    <source>
        <dbReference type="ARBA" id="ARBA00023082"/>
    </source>
</evidence>
<dbReference type="InterPro" id="IPR013324">
    <property type="entry name" value="RNA_pol_sigma_r3/r4-like"/>
</dbReference>
<dbReference type="InterPro" id="IPR000838">
    <property type="entry name" value="RNA_pol_sigma70_ECF_CS"/>
</dbReference>
<keyword evidence="4 6" id="KW-0238">DNA-binding</keyword>
<dbReference type="InterPro" id="IPR007627">
    <property type="entry name" value="RNA_pol_sigma70_r2"/>
</dbReference>
<evidence type="ECO:0000256" key="6">
    <source>
        <dbReference type="RuleBase" id="RU000716"/>
    </source>
</evidence>
<name>A0A1G2QG52_9BACT</name>
<evidence type="ECO:0000259" key="8">
    <source>
        <dbReference type="Pfam" id="PF08281"/>
    </source>
</evidence>
<keyword evidence="2 6" id="KW-0805">Transcription regulation</keyword>
<dbReference type="GO" id="GO:0006352">
    <property type="term" value="P:DNA-templated transcription initiation"/>
    <property type="evidence" value="ECO:0007669"/>
    <property type="project" value="InterPro"/>
</dbReference>
<protein>
    <recommendedName>
        <fullName evidence="6">RNA polymerase sigma factor</fullName>
    </recommendedName>
</protein>
<evidence type="ECO:0000256" key="1">
    <source>
        <dbReference type="ARBA" id="ARBA00010641"/>
    </source>
</evidence>
<dbReference type="InterPro" id="IPR013249">
    <property type="entry name" value="RNA_pol_sigma70_r4_t2"/>
</dbReference>
<evidence type="ECO:0000256" key="2">
    <source>
        <dbReference type="ARBA" id="ARBA00023015"/>
    </source>
</evidence>
<proteinExistence type="inferred from homology"/>
<organism evidence="9 10">
    <name type="scientific">Candidatus Vogelbacteria bacterium RIFOXYB1_FULL_42_16</name>
    <dbReference type="NCBI Taxonomy" id="1802436"/>
    <lineage>
        <taxon>Bacteria</taxon>
        <taxon>Candidatus Vogeliibacteriota</taxon>
    </lineage>
</organism>
<keyword evidence="3 6" id="KW-0731">Sigma factor</keyword>
<dbReference type="InterPro" id="IPR039425">
    <property type="entry name" value="RNA_pol_sigma-70-like"/>
</dbReference>
<evidence type="ECO:0000256" key="4">
    <source>
        <dbReference type="ARBA" id="ARBA00023125"/>
    </source>
</evidence>
<dbReference type="CDD" id="cd06171">
    <property type="entry name" value="Sigma70_r4"/>
    <property type="match status" value="1"/>
</dbReference>
<feature type="domain" description="RNA polymerase sigma factor 70 region 4 type 2" evidence="8">
    <location>
        <begin position="106"/>
        <end position="152"/>
    </location>
</feature>
<keyword evidence="5 6" id="KW-0804">Transcription</keyword>
<evidence type="ECO:0000313" key="9">
    <source>
        <dbReference type="EMBL" id="OHA59368.1"/>
    </source>
</evidence>
<dbReference type="SUPFAM" id="SSF88946">
    <property type="entry name" value="Sigma2 domain of RNA polymerase sigma factors"/>
    <property type="match status" value="1"/>
</dbReference>
<feature type="domain" description="RNA polymerase sigma-70 region 2" evidence="7">
    <location>
        <begin position="6"/>
        <end position="71"/>
    </location>
</feature>
<dbReference type="Gene3D" id="1.10.1740.10">
    <property type="match status" value="1"/>
</dbReference>
<evidence type="ECO:0000313" key="10">
    <source>
        <dbReference type="Proteomes" id="UP000176222"/>
    </source>
</evidence>
<comment type="caution">
    <text evidence="9">The sequence shown here is derived from an EMBL/GenBank/DDBJ whole genome shotgun (WGS) entry which is preliminary data.</text>
</comment>
<dbReference type="AlphaFoldDB" id="A0A1G2QG52"/>
<dbReference type="Gene3D" id="1.10.10.10">
    <property type="entry name" value="Winged helix-like DNA-binding domain superfamily/Winged helix DNA-binding domain"/>
    <property type="match status" value="1"/>
</dbReference>